<accession>A0ABV9T8Q9</accession>
<comment type="caution">
    <text evidence="10">The sequence shown here is derived from an EMBL/GenBank/DDBJ whole genome shotgun (WGS) entry which is preliminary data.</text>
</comment>
<dbReference type="PRINTS" id="PR00116">
    <property type="entry name" value="ARGINASE"/>
</dbReference>
<evidence type="ECO:0000256" key="6">
    <source>
        <dbReference type="ARBA" id="ARBA00022723"/>
    </source>
</evidence>
<dbReference type="EMBL" id="JBHSJJ010000023">
    <property type="protein sequence ID" value="MFC4874847.1"/>
    <property type="molecule type" value="Genomic_DNA"/>
</dbReference>
<evidence type="ECO:0000256" key="7">
    <source>
        <dbReference type="ARBA" id="ARBA00022801"/>
    </source>
</evidence>
<sequence>MRDIKLVEVRSELAAGTRGASLGVDALKVASLDKKSNFFSRFDPINVPDANNYLWRDNQHPYANYIDGVFEVIHNVYVAVRELRQKRKFPIILAGDHATAAGTIMGIKGAHPEKRLGVIWIDAHADLHSPYTTPSGNMHGMPLAMCLGFDNLDCRINDPLPGTVAYWEKIKAIGGRSPKILPNDLVFIGVRDTEKPENYLIQQFGIKNFSIGELREKGVSSIAQQALEHLKDCDQIYISFDVDSLDTTISLGTGTPVPGGLLVDEAIDLNTELIKDKRVCCWEIVEVNPTLDTENVMAENAFDILEATTHSLVAHF</sequence>
<dbReference type="GO" id="GO:0004053">
    <property type="term" value="F:arginase activity"/>
    <property type="evidence" value="ECO:0007669"/>
    <property type="project" value="UniProtKB-EC"/>
</dbReference>
<dbReference type="PANTHER" id="PTHR43782">
    <property type="entry name" value="ARGINASE"/>
    <property type="match status" value="1"/>
</dbReference>
<evidence type="ECO:0000256" key="4">
    <source>
        <dbReference type="ARBA" id="ARBA00018123"/>
    </source>
</evidence>
<evidence type="ECO:0000313" key="10">
    <source>
        <dbReference type="EMBL" id="MFC4874847.1"/>
    </source>
</evidence>
<organism evidence="10 11">
    <name type="scientific">Negadavirga shengliensis</name>
    <dbReference type="NCBI Taxonomy" id="1389218"/>
    <lineage>
        <taxon>Bacteria</taxon>
        <taxon>Pseudomonadati</taxon>
        <taxon>Bacteroidota</taxon>
        <taxon>Cytophagia</taxon>
        <taxon>Cytophagales</taxon>
        <taxon>Cyclobacteriaceae</taxon>
        <taxon>Negadavirga</taxon>
    </lineage>
</organism>
<keyword evidence="7 10" id="KW-0378">Hydrolase</keyword>
<evidence type="ECO:0000256" key="2">
    <source>
        <dbReference type="ARBA" id="ARBA00005098"/>
    </source>
</evidence>
<proteinExistence type="inferred from homology"/>
<dbReference type="EC" id="3.5.3.1" evidence="3"/>
<dbReference type="Gene3D" id="3.40.800.10">
    <property type="entry name" value="Ureohydrolase domain"/>
    <property type="match status" value="1"/>
</dbReference>
<dbReference type="CDD" id="cd09989">
    <property type="entry name" value="Arginase"/>
    <property type="match status" value="1"/>
</dbReference>
<evidence type="ECO:0000256" key="3">
    <source>
        <dbReference type="ARBA" id="ARBA00012168"/>
    </source>
</evidence>
<comment type="pathway">
    <text evidence="2">Nitrogen metabolism; urea cycle; L-ornithine and urea from L-arginine: step 1/1.</text>
</comment>
<evidence type="ECO:0000256" key="5">
    <source>
        <dbReference type="ARBA" id="ARBA00022503"/>
    </source>
</evidence>
<dbReference type="InterPro" id="IPR023696">
    <property type="entry name" value="Ureohydrolase_dom_sf"/>
</dbReference>
<reference evidence="11" key="1">
    <citation type="journal article" date="2019" name="Int. J. Syst. Evol. Microbiol.">
        <title>The Global Catalogue of Microorganisms (GCM) 10K type strain sequencing project: providing services to taxonomists for standard genome sequencing and annotation.</title>
        <authorList>
            <consortium name="The Broad Institute Genomics Platform"/>
            <consortium name="The Broad Institute Genome Sequencing Center for Infectious Disease"/>
            <person name="Wu L."/>
            <person name="Ma J."/>
        </authorList>
    </citation>
    <scope>NUCLEOTIDE SEQUENCE [LARGE SCALE GENOMIC DNA]</scope>
    <source>
        <strain evidence="11">CGMCC 4.7466</strain>
    </source>
</reference>
<dbReference type="InterPro" id="IPR006035">
    <property type="entry name" value="Ureohydrolase"/>
</dbReference>
<comment type="cofactor">
    <cofactor evidence="1">
        <name>Mn(2+)</name>
        <dbReference type="ChEBI" id="CHEBI:29035"/>
    </cofactor>
</comment>
<dbReference type="PROSITE" id="PS51409">
    <property type="entry name" value="ARGINASE_2"/>
    <property type="match status" value="1"/>
</dbReference>
<keyword evidence="5" id="KW-0056">Arginine metabolism</keyword>
<dbReference type="PANTHER" id="PTHR43782:SF3">
    <property type="entry name" value="ARGINASE"/>
    <property type="match status" value="1"/>
</dbReference>
<dbReference type="Pfam" id="PF00491">
    <property type="entry name" value="Arginase"/>
    <property type="match status" value="1"/>
</dbReference>
<evidence type="ECO:0000256" key="9">
    <source>
        <dbReference type="PROSITE-ProRule" id="PRU00742"/>
    </source>
</evidence>
<comment type="similarity">
    <text evidence="9">Belongs to the arginase family.</text>
</comment>
<evidence type="ECO:0000313" key="11">
    <source>
        <dbReference type="Proteomes" id="UP001595818"/>
    </source>
</evidence>
<gene>
    <name evidence="10" type="ORF">ACFPFU_24295</name>
</gene>
<dbReference type="SUPFAM" id="SSF52768">
    <property type="entry name" value="Arginase/deacetylase"/>
    <property type="match status" value="1"/>
</dbReference>
<name>A0ABV9T8Q9_9BACT</name>
<protein>
    <recommendedName>
        <fullName evidence="4">Arginase</fullName>
        <ecNumber evidence="3">3.5.3.1</ecNumber>
    </recommendedName>
</protein>
<dbReference type="RefSeq" id="WP_377069093.1">
    <property type="nucleotide sequence ID" value="NZ_JBHSJJ010000023.1"/>
</dbReference>
<evidence type="ECO:0000256" key="8">
    <source>
        <dbReference type="ARBA" id="ARBA00023211"/>
    </source>
</evidence>
<keyword evidence="11" id="KW-1185">Reference proteome</keyword>
<evidence type="ECO:0000256" key="1">
    <source>
        <dbReference type="ARBA" id="ARBA00001936"/>
    </source>
</evidence>
<dbReference type="Proteomes" id="UP001595818">
    <property type="component" value="Unassembled WGS sequence"/>
</dbReference>
<keyword evidence="8" id="KW-0464">Manganese</keyword>
<keyword evidence="6" id="KW-0479">Metal-binding</keyword>
<dbReference type="InterPro" id="IPR014033">
    <property type="entry name" value="Arginase"/>
</dbReference>